<organism evidence="2 3">
    <name type="scientific">Drosophila virilis</name>
    <name type="common">Fruit fly</name>
    <dbReference type="NCBI Taxonomy" id="7244"/>
    <lineage>
        <taxon>Eukaryota</taxon>
        <taxon>Metazoa</taxon>
        <taxon>Ecdysozoa</taxon>
        <taxon>Arthropoda</taxon>
        <taxon>Hexapoda</taxon>
        <taxon>Insecta</taxon>
        <taxon>Pterygota</taxon>
        <taxon>Neoptera</taxon>
        <taxon>Endopterygota</taxon>
        <taxon>Diptera</taxon>
        <taxon>Brachycera</taxon>
        <taxon>Muscomorpha</taxon>
        <taxon>Ephydroidea</taxon>
        <taxon>Drosophilidae</taxon>
        <taxon>Drosophila</taxon>
    </lineage>
</organism>
<evidence type="ECO:0000256" key="1">
    <source>
        <dbReference type="SAM" id="Phobius"/>
    </source>
</evidence>
<protein>
    <submittedName>
        <fullName evidence="2">Uncharacterized protein</fullName>
    </submittedName>
</protein>
<dbReference type="EMBL" id="CH940648">
    <property type="protein sequence ID" value="KRF79215.1"/>
    <property type="molecule type" value="Genomic_DNA"/>
</dbReference>
<accession>A0A0Q9WDD2</accession>
<dbReference type="AlphaFoldDB" id="A0A0Q9WDD2"/>
<reference evidence="2 3" key="1">
    <citation type="journal article" date="2007" name="Nature">
        <title>Evolution of genes and genomes on the Drosophila phylogeny.</title>
        <authorList>
            <consortium name="Drosophila 12 Genomes Consortium"/>
            <person name="Clark A.G."/>
            <person name="Eisen M.B."/>
            <person name="Smith D.R."/>
            <person name="Bergman C.M."/>
            <person name="Oliver B."/>
            <person name="Markow T.A."/>
            <person name="Kaufman T.C."/>
            <person name="Kellis M."/>
            <person name="Gelbart W."/>
            <person name="Iyer V.N."/>
            <person name="Pollard D.A."/>
            <person name="Sackton T.B."/>
            <person name="Larracuente A.M."/>
            <person name="Singh N.D."/>
            <person name="Abad J.P."/>
            <person name="Abt D.N."/>
            <person name="Adryan B."/>
            <person name="Aguade M."/>
            <person name="Akashi H."/>
            <person name="Anderson W.W."/>
            <person name="Aquadro C.F."/>
            <person name="Ardell D.H."/>
            <person name="Arguello R."/>
            <person name="Artieri C.G."/>
            <person name="Barbash D.A."/>
            <person name="Barker D."/>
            <person name="Barsanti P."/>
            <person name="Batterham P."/>
            <person name="Batzoglou S."/>
            <person name="Begun D."/>
            <person name="Bhutkar A."/>
            <person name="Blanco E."/>
            <person name="Bosak S.A."/>
            <person name="Bradley R.K."/>
            <person name="Brand A.D."/>
            <person name="Brent M.R."/>
            <person name="Brooks A.N."/>
            <person name="Brown R.H."/>
            <person name="Butlin R.K."/>
            <person name="Caggese C."/>
            <person name="Calvi B.R."/>
            <person name="Bernardo de Carvalho A."/>
            <person name="Caspi A."/>
            <person name="Castrezana S."/>
            <person name="Celniker S.E."/>
            <person name="Chang J.L."/>
            <person name="Chapple C."/>
            <person name="Chatterji S."/>
            <person name="Chinwalla A."/>
            <person name="Civetta A."/>
            <person name="Clifton S.W."/>
            <person name="Comeron J.M."/>
            <person name="Costello J.C."/>
            <person name="Coyne J.A."/>
            <person name="Daub J."/>
            <person name="David R.G."/>
            <person name="Delcher A.L."/>
            <person name="Delehaunty K."/>
            <person name="Do C.B."/>
            <person name="Ebling H."/>
            <person name="Edwards K."/>
            <person name="Eickbush T."/>
            <person name="Evans J.D."/>
            <person name="Filipski A."/>
            <person name="Findeiss S."/>
            <person name="Freyhult E."/>
            <person name="Fulton L."/>
            <person name="Fulton R."/>
            <person name="Garcia A.C."/>
            <person name="Gardiner A."/>
            <person name="Garfield D.A."/>
            <person name="Garvin B.E."/>
            <person name="Gibson G."/>
            <person name="Gilbert D."/>
            <person name="Gnerre S."/>
            <person name="Godfrey J."/>
            <person name="Good R."/>
            <person name="Gotea V."/>
            <person name="Gravely B."/>
            <person name="Greenberg A.J."/>
            <person name="Griffiths-Jones S."/>
            <person name="Gross S."/>
            <person name="Guigo R."/>
            <person name="Gustafson E.A."/>
            <person name="Haerty W."/>
            <person name="Hahn M.W."/>
            <person name="Halligan D.L."/>
            <person name="Halpern A.L."/>
            <person name="Halter G.M."/>
            <person name="Han M.V."/>
            <person name="Heger A."/>
            <person name="Hillier L."/>
            <person name="Hinrichs A.S."/>
            <person name="Holmes I."/>
            <person name="Hoskins R.A."/>
            <person name="Hubisz M.J."/>
            <person name="Hultmark D."/>
            <person name="Huntley M.A."/>
            <person name="Jaffe D.B."/>
            <person name="Jagadeeshan S."/>
            <person name="Jeck W.R."/>
            <person name="Johnson J."/>
            <person name="Jones C.D."/>
            <person name="Jordan W.C."/>
            <person name="Karpen G.H."/>
            <person name="Kataoka E."/>
            <person name="Keightley P.D."/>
            <person name="Kheradpour P."/>
            <person name="Kirkness E.F."/>
            <person name="Koerich L.B."/>
            <person name="Kristiansen K."/>
            <person name="Kudrna D."/>
            <person name="Kulathinal R.J."/>
            <person name="Kumar S."/>
            <person name="Kwok R."/>
            <person name="Lander E."/>
            <person name="Langley C.H."/>
            <person name="Lapoint R."/>
            <person name="Lazzaro B.P."/>
            <person name="Lee S.J."/>
            <person name="Levesque L."/>
            <person name="Li R."/>
            <person name="Lin C.F."/>
            <person name="Lin M.F."/>
            <person name="Lindblad-Toh K."/>
            <person name="Llopart A."/>
            <person name="Long M."/>
            <person name="Low L."/>
            <person name="Lozovsky E."/>
            <person name="Lu J."/>
            <person name="Luo M."/>
            <person name="Machado C.A."/>
            <person name="Makalowski W."/>
            <person name="Marzo M."/>
            <person name="Matsuda M."/>
            <person name="Matzkin L."/>
            <person name="McAllister B."/>
            <person name="McBride C.S."/>
            <person name="McKernan B."/>
            <person name="McKernan K."/>
            <person name="Mendez-Lago M."/>
            <person name="Minx P."/>
            <person name="Mollenhauer M.U."/>
            <person name="Montooth K."/>
            <person name="Mount S.M."/>
            <person name="Mu X."/>
            <person name="Myers E."/>
            <person name="Negre B."/>
            <person name="Newfeld S."/>
            <person name="Nielsen R."/>
            <person name="Noor M.A."/>
            <person name="O'Grady P."/>
            <person name="Pachter L."/>
            <person name="Papaceit M."/>
            <person name="Parisi M.J."/>
            <person name="Parisi M."/>
            <person name="Parts L."/>
            <person name="Pedersen J.S."/>
            <person name="Pesole G."/>
            <person name="Phillippy A.M."/>
            <person name="Ponting C.P."/>
            <person name="Pop M."/>
            <person name="Porcelli D."/>
            <person name="Powell J.R."/>
            <person name="Prohaska S."/>
            <person name="Pruitt K."/>
            <person name="Puig M."/>
            <person name="Quesneville H."/>
            <person name="Ram K.R."/>
            <person name="Rand D."/>
            <person name="Rasmussen M.D."/>
            <person name="Reed L.K."/>
            <person name="Reenan R."/>
            <person name="Reily A."/>
            <person name="Remington K.A."/>
            <person name="Rieger T.T."/>
            <person name="Ritchie M.G."/>
            <person name="Robin C."/>
            <person name="Rogers Y.H."/>
            <person name="Rohde C."/>
            <person name="Rozas J."/>
            <person name="Rubenfield M.J."/>
            <person name="Ruiz A."/>
            <person name="Russo S."/>
            <person name="Salzberg S.L."/>
            <person name="Sanchez-Gracia A."/>
            <person name="Saranga D.J."/>
            <person name="Sato H."/>
            <person name="Schaeffer S.W."/>
            <person name="Schatz M.C."/>
            <person name="Schlenke T."/>
            <person name="Schwartz R."/>
            <person name="Segarra C."/>
            <person name="Singh R.S."/>
            <person name="Sirot L."/>
            <person name="Sirota M."/>
            <person name="Sisneros N.B."/>
            <person name="Smith C.D."/>
            <person name="Smith T.F."/>
            <person name="Spieth J."/>
            <person name="Stage D.E."/>
            <person name="Stark A."/>
            <person name="Stephan W."/>
            <person name="Strausberg R.L."/>
            <person name="Strempel S."/>
            <person name="Sturgill D."/>
            <person name="Sutton G."/>
            <person name="Sutton G.G."/>
            <person name="Tao W."/>
            <person name="Teichmann S."/>
            <person name="Tobari Y.N."/>
            <person name="Tomimura Y."/>
            <person name="Tsolas J.M."/>
            <person name="Valente V.L."/>
            <person name="Venter E."/>
            <person name="Venter J.C."/>
            <person name="Vicario S."/>
            <person name="Vieira F.G."/>
            <person name="Vilella A.J."/>
            <person name="Villasante A."/>
            <person name="Walenz B."/>
            <person name="Wang J."/>
            <person name="Wasserman M."/>
            <person name="Watts T."/>
            <person name="Wilson D."/>
            <person name="Wilson R.K."/>
            <person name="Wing R.A."/>
            <person name="Wolfner M.F."/>
            <person name="Wong A."/>
            <person name="Wong G.K."/>
            <person name="Wu C.I."/>
            <person name="Wu G."/>
            <person name="Yamamoto D."/>
            <person name="Yang H.P."/>
            <person name="Yang S.P."/>
            <person name="Yorke J.A."/>
            <person name="Yoshida K."/>
            <person name="Zdobnov E."/>
            <person name="Zhang P."/>
            <person name="Zhang Y."/>
            <person name="Zimin A.V."/>
            <person name="Baldwin J."/>
            <person name="Abdouelleil A."/>
            <person name="Abdulkadir J."/>
            <person name="Abebe A."/>
            <person name="Abera B."/>
            <person name="Abreu J."/>
            <person name="Acer S.C."/>
            <person name="Aftuck L."/>
            <person name="Alexander A."/>
            <person name="An P."/>
            <person name="Anderson E."/>
            <person name="Anderson S."/>
            <person name="Arachi H."/>
            <person name="Azer M."/>
            <person name="Bachantsang P."/>
            <person name="Barry A."/>
            <person name="Bayul T."/>
            <person name="Berlin A."/>
            <person name="Bessette D."/>
            <person name="Bloom T."/>
            <person name="Blye J."/>
            <person name="Boguslavskiy L."/>
            <person name="Bonnet C."/>
            <person name="Boukhgalter B."/>
            <person name="Bourzgui I."/>
            <person name="Brown A."/>
            <person name="Cahill P."/>
            <person name="Channer S."/>
            <person name="Cheshatsang Y."/>
            <person name="Chuda L."/>
            <person name="Citroen M."/>
            <person name="Collymore A."/>
            <person name="Cooke P."/>
            <person name="Costello M."/>
            <person name="D'Aco K."/>
            <person name="Daza R."/>
            <person name="De Haan G."/>
            <person name="DeGray S."/>
            <person name="DeMaso C."/>
            <person name="Dhargay N."/>
            <person name="Dooley K."/>
            <person name="Dooley E."/>
            <person name="Doricent M."/>
            <person name="Dorje P."/>
            <person name="Dorjee K."/>
            <person name="Dupes A."/>
            <person name="Elong R."/>
            <person name="Falk J."/>
            <person name="Farina A."/>
            <person name="Faro S."/>
            <person name="Ferguson D."/>
            <person name="Fisher S."/>
            <person name="Foley C.D."/>
            <person name="Franke A."/>
            <person name="Friedrich D."/>
            <person name="Gadbois L."/>
            <person name="Gearin G."/>
            <person name="Gearin C.R."/>
            <person name="Giannoukos G."/>
            <person name="Goode T."/>
            <person name="Graham J."/>
            <person name="Grandbois E."/>
            <person name="Grewal S."/>
            <person name="Gyaltsen K."/>
            <person name="Hafez N."/>
            <person name="Hagos B."/>
            <person name="Hall J."/>
            <person name="Henson C."/>
            <person name="Hollinger A."/>
            <person name="Honan T."/>
            <person name="Huard M.D."/>
            <person name="Hughes L."/>
            <person name="Hurhula B."/>
            <person name="Husby M.E."/>
            <person name="Kamat A."/>
            <person name="Kanga B."/>
            <person name="Kashin S."/>
            <person name="Khazanovich D."/>
            <person name="Kisner P."/>
            <person name="Lance K."/>
            <person name="Lara M."/>
            <person name="Lee W."/>
            <person name="Lennon N."/>
            <person name="Letendre F."/>
            <person name="LeVine R."/>
            <person name="Lipovsky A."/>
            <person name="Liu X."/>
            <person name="Liu J."/>
            <person name="Liu S."/>
            <person name="Lokyitsang T."/>
            <person name="Lokyitsang Y."/>
            <person name="Lubonja R."/>
            <person name="Lui A."/>
            <person name="MacDonald P."/>
            <person name="Magnisalis V."/>
            <person name="Maru K."/>
            <person name="Matthews C."/>
            <person name="McCusker W."/>
            <person name="McDonough S."/>
            <person name="Mehta T."/>
            <person name="Meldrim J."/>
            <person name="Meneus L."/>
            <person name="Mihai O."/>
            <person name="Mihalev A."/>
            <person name="Mihova T."/>
            <person name="Mittelman R."/>
            <person name="Mlenga V."/>
            <person name="Montmayeur A."/>
            <person name="Mulrain L."/>
            <person name="Navidi A."/>
            <person name="Naylor J."/>
            <person name="Negash T."/>
            <person name="Nguyen T."/>
            <person name="Nguyen N."/>
            <person name="Nicol R."/>
            <person name="Norbu C."/>
            <person name="Norbu N."/>
            <person name="Novod N."/>
            <person name="O'Neill B."/>
            <person name="Osman S."/>
            <person name="Markiewicz E."/>
            <person name="Oyono O.L."/>
            <person name="Patti C."/>
            <person name="Phunkhang P."/>
            <person name="Pierre F."/>
            <person name="Priest M."/>
            <person name="Raghuraman S."/>
            <person name="Rege F."/>
            <person name="Reyes R."/>
            <person name="Rise C."/>
            <person name="Rogov P."/>
            <person name="Ross K."/>
            <person name="Ryan E."/>
            <person name="Settipalli S."/>
            <person name="Shea T."/>
            <person name="Sherpa N."/>
            <person name="Shi L."/>
            <person name="Shih D."/>
            <person name="Sparrow T."/>
            <person name="Spaulding J."/>
            <person name="Stalker J."/>
            <person name="Stange-Thomann N."/>
            <person name="Stavropoulos S."/>
            <person name="Stone C."/>
            <person name="Strader C."/>
            <person name="Tesfaye S."/>
            <person name="Thomson T."/>
            <person name="Thoulutsang Y."/>
            <person name="Thoulutsang D."/>
            <person name="Topham K."/>
            <person name="Topping I."/>
            <person name="Tsamla T."/>
            <person name="Vassiliev H."/>
            <person name="Vo A."/>
            <person name="Wangchuk T."/>
            <person name="Wangdi T."/>
            <person name="Weiand M."/>
            <person name="Wilkinson J."/>
            <person name="Wilson A."/>
            <person name="Yadav S."/>
            <person name="Young G."/>
            <person name="Yu Q."/>
            <person name="Zembek L."/>
            <person name="Zhong D."/>
            <person name="Zimmer A."/>
            <person name="Zwirko Z."/>
            <person name="Jaffe D.B."/>
            <person name="Alvarez P."/>
            <person name="Brockman W."/>
            <person name="Butler J."/>
            <person name="Chin C."/>
            <person name="Gnerre S."/>
            <person name="Grabherr M."/>
            <person name="Kleber M."/>
            <person name="Mauceli E."/>
            <person name="MacCallum I."/>
        </authorList>
    </citation>
    <scope>NUCLEOTIDE SEQUENCE [LARGE SCALE GENOMIC DNA]</scope>
    <source>
        <strain evidence="3">Tucson 15010-1051.87</strain>
    </source>
</reference>
<keyword evidence="1" id="KW-0472">Membrane</keyword>
<keyword evidence="3" id="KW-1185">Reference proteome</keyword>
<proteinExistence type="predicted"/>
<evidence type="ECO:0000313" key="3">
    <source>
        <dbReference type="Proteomes" id="UP000008792"/>
    </source>
</evidence>
<sequence length="118" mass="13269">MCLCESCECMDNLCCSLKAKAMFFSIWTLVNGVISILVGIFLKAETSVICLCYALIVLHILAGILLLLGVLKHWAKIFLAGIILSSFLPYMFLFLPYLAVVQVIFTITSCRYYMLQLK</sequence>
<gene>
    <name evidence="2" type="primary">Dvir\GJ25871</name>
    <name evidence="2" type="ORF">Dvir_GJ25871</name>
</gene>
<feature type="transmembrane region" description="Helical" evidence="1">
    <location>
        <begin position="77"/>
        <end position="108"/>
    </location>
</feature>
<dbReference type="OrthoDB" id="10571214at2759"/>
<dbReference type="InParanoid" id="A0A0Q9WDD2"/>
<evidence type="ECO:0000313" key="2">
    <source>
        <dbReference type="EMBL" id="KRF79215.1"/>
    </source>
</evidence>
<keyword evidence="1" id="KW-1133">Transmembrane helix</keyword>
<name>A0A0Q9WDD2_DROVI</name>
<feature type="transmembrane region" description="Helical" evidence="1">
    <location>
        <begin position="49"/>
        <end position="71"/>
    </location>
</feature>
<dbReference type="Proteomes" id="UP000008792">
    <property type="component" value="Unassembled WGS sequence"/>
</dbReference>
<keyword evidence="1" id="KW-0812">Transmembrane</keyword>
<feature type="transmembrane region" description="Helical" evidence="1">
    <location>
        <begin position="21"/>
        <end position="42"/>
    </location>
</feature>